<proteinExistence type="predicted"/>
<comment type="caution">
    <text evidence="1">The sequence shown here is derived from an EMBL/GenBank/DDBJ whole genome shotgun (WGS) entry which is preliminary data.</text>
</comment>
<organism evidence="1 3">
    <name type="scientific">Phocaeicola vulgatus</name>
    <name type="common">Bacteroides vulgatus</name>
    <dbReference type="NCBI Taxonomy" id="821"/>
    <lineage>
        <taxon>Bacteria</taxon>
        <taxon>Pseudomonadati</taxon>
        <taxon>Bacteroidota</taxon>
        <taxon>Bacteroidia</taxon>
        <taxon>Bacteroidales</taxon>
        <taxon>Bacteroidaceae</taxon>
        <taxon>Phocaeicola</taxon>
    </lineage>
</organism>
<sequence length="132" mass="14379">MERQIIESLCRIGEEAVSMAKTIPPERGFTDRTGNLRSSIGYVVFKDGKPVNIAFEAVKGGHVGVHEGQRLAQQIGENYTDGYTLVVVAGMNYAVHVESKGRDVLTSAEKQAEKAIAKELADLVTNIKDAFK</sequence>
<protein>
    <submittedName>
        <fullName evidence="1">Uncharacterized protein</fullName>
    </submittedName>
</protein>
<dbReference type="Proteomes" id="UP001181239">
    <property type="component" value="Unassembled WGS sequence"/>
</dbReference>
<dbReference type="RefSeq" id="WP_151926622.1">
    <property type="nucleotide sequence ID" value="NZ_JABDSG010000119.1"/>
</dbReference>
<dbReference type="EMBL" id="JAWDET010000006">
    <property type="protein sequence ID" value="MDU0240093.1"/>
    <property type="molecule type" value="Genomic_DNA"/>
</dbReference>
<evidence type="ECO:0000313" key="2">
    <source>
        <dbReference type="EMBL" id="MDU0240093.1"/>
    </source>
</evidence>
<evidence type="ECO:0000313" key="1">
    <source>
        <dbReference type="EMBL" id="KAB3570322.1"/>
    </source>
</evidence>
<reference evidence="2" key="2">
    <citation type="submission" date="2023-10" db="EMBL/GenBank/DDBJ databases">
        <title>Genome of Potential pathogenic bacteria in Crohn's disease.</title>
        <authorList>
            <person name="Rodriguez-Palacios A."/>
        </authorList>
    </citation>
    <scope>NUCLEOTIDE SEQUENCE</scope>
    <source>
        <strain evidence="2">CavFT-hAR11</strain>
    </source>
</reference>
<dbReference type="AlphaFoldDB" id="A0A7J5FFM3"/>
<reference evidence="1 3" key="1">
    <citation type="journal article" date="2019" name="Nat. Med.">
        <title>A library of human gut bacterial isolates paired with longitudinal multiomics data enables mechanistic microbiome research.</title>
        <authorList>
            <person name="Poyet M."/>
            <person name="Groussin M."/>
            <person name="Gibbons S.M."/>
            <person name="Avila-Pacheco J."/>
            <person name="Jiang X."/>
            <person name="Kearney S.M."/>
            <person name="Perrotta A.R."/>
            <person name="Berdy B."/>
            <person name="Zhao S."/>
            <person name="Lieberman T.D."/>
            <person name="Swanson P.K."/>
            <person name="Smith M."/>
            <person name="Roesemann S."/>
            <person name="Alexander J.E."/>
            <person name="Rich S.A."/>
            <person name="Livny J."/>
            <person name="Vlamakis H."/>
            <person name="Clish C."/>
            <person name="Bullock K."/>
            <person name="Deik A."/>
            <person name="Scott J."/>
            <person name="Pierce K.A."/>
            <person name="Xavier R.J."/>
            <person name="Alm E.J."/>
        </authorList>
    </citation>
    <scope>NUCLEOTIDE SEQUENCE [LARGE SCALE GENOMIC DNA]</scope>
    <source>
        <strain evidence="1 3">BIOML-A73</strain>
    </source>
</reference>
<accession>A0A7J5FFM3</accession>
<gene>
    <name evidence="1" type="ORF">GAY01_11240</name>
    <name evidence="2" type="ORF">RVH43_05475</name>
</gene>
<dbReference type="Proteomes" id="UP000433382">
    <property type="component" value="Unassembled WGS sequence"/>
</dbReference>
<dbReference type="EMBL" id="WCZM01000015">
    <property type="protein sequence ID" value="KAB3570322.1"/>
    <property type="molecule type" value="Genomic_DNA"/>
</dbReference>
<evidence type="ECO:0000313" key="3">
    <source>
        <dbReference type="Proteomes" id="UP000433382"/>
    </source>
</evidence>
<name>A0A7J5FFM3_PHOVU</name>